<sequence length="385" mass="42862">MHNSGGVYPYWPNRTVDGNFSQNARACLHTAVSSGITEAWLRIDLQAVRSIKSVKFWYRNDRADASTNTIRLLGYSIRGSTNSLLSDTKVCYSDSSEILPTVIEAGCKVLTRYIWFYQTKSQSGEVPILEICEVQVFGCETGFYGDNCSKSCDHCVNNKYCDIDTGQCDDLGCALQHQPPSCIDCIPGFHGPKCEYHCNKFCEWDYCNKATGTCLYGCDIGYLGSHCNFKCRNRTYGVNCSKQCGGCLNGTDCHHISGQCYQGCDPGWYQTTDCNVICKNQTFGENCVYQCDGHCINDEPCNRRDGTCKQCSLGWAAAKSLSQTENNNLVVTIGSVVAVLFILAILVGVVCLYRKMHARKEMSENVWIVSWNAAAVIFDMRFTLC</sequence>
<dbReference type="HOGENOM" id="CLU_718156_0_0_1"/>
<proteinExistence type="predicted"/>
<reference evidence="2" key="1">
    <citation type="journal article" date="2012" name="Nature">
        <title>The oyster genome reveals stress adaptation and complexity of shell formation.</title>
        <authorList>
            <person name="Zhang G."/>
            <person name="Fang X."/>
            <person name="Guo X."/>
            <person name="Li L."/>
            <person name="Luo R."/>
            <person name="Xu F."/>
            <person name="Yang P."/>
            <person name="Zhang L."/>
            <person name="Wang X."/>
            <person name="Qi H."/>
            <person name="Xiong Z."/>
            <person name="Que H."/>
            <person name="Xie Y."/>
            <person name="Holland P.W."/>
            <person name="Paps J."/>
            <person name="Zhu Y."/>
            <person name="Wu F."/>
            <person name="Chen Y."/>
            <person name="Wang J."/>
            <person name="Peng C."/>
            <person name="Meng J."/>
            <person name="Yang L."/>
            <person name="Liu J."/>
            <person name="Wen B."/>
            <person name="Zhang N."/>
            <person name="Huang Z."/>
            <person name="Zhu Q."/>
            <person name="Feng Y."/>
            <person name="Mount A."/>
            <person name="Hedgecock D."/>
            <person name="Xu Z."/>
            <person name="Liu Y."/>
            <person name="Domazet-Loso T."/>
            <person name="Du Y."/>
            <person name="Sun X."/>
            <person name="Zhang S."/>
            <person name="Liu B."/>
            <person name="Cheng P."/>
            <person name="Jiang X."/>
            <person name="Li J."/>
            <person name="Fan D."/>
            <person name="Wang W."/>
            <person name="Fu W."/>
            <person name="Wang T."/>
            <person name="Wang B."/>
            <person name="Zhang J."/>
            <person name="Peng Z."/>
            <person name="Li Y."/>
            <person name="Li N."/>
            <person name="Wang J."/>
            <person name="Chen M."/>
            <person name="He Y."/>
            <person name="Tan F."/>
            <person name="Song X."/>
            <person name="Zheng Q."/>
            <person name="Huang R."/>
            <person name="Yang H."/>
            <person name="Du X."/>
            <person name="Chen L."/>
            <person name="Yang M."/>
            <person name="Gaffney P.M."/>
            <person name="Wang S."/>
            <person name="Luo L."/>
            <person name="She Z."/>
            <person name="Ming Y."/>
            <person name="Huang W."/>
            <person name="Zhang S."/>
            <person name="Huang B."/>
            <person name="Zhang Y."/>
            <person name="Qu T."/>
            <person name="Ni P."/>
            <person name="Miao G."/>
            <person name="Wang J."/>
            <person name="Wang Q."/>
            <person name="Steinberg C.E."/>
            <person name="Wang H."/>
            <person name="Li N."/>
            <person name="Qian L."/>
            <person name="Zhang G."/>
            <person name="Li Y."/>
            <person name="Yang H."/>
            <person name="Liu X."/>
            <person name="Wang J."/>
            <person name="Yin Y."/>
            <person name="Wang J."/>
        </authorList>
    </citation>
    <scope>NUCLEOTIDE SEQUENCE [LARGE SCALE GENOMIC DNA]</scope>
    <source>
        <strain evidence="2">05x7-T-G4-1.051#20</strain>
    </source>
</reference>
<gene>
    <name evidence="2" type="ORF">CGI_10004146</name>
</gene>
<dbReference type="SUPFAM" id="SSF49785">
    <property type="entry name" value="Galactose-binding domain-like"/>
    <property type="match status" value="1"/>
</dbReference>
<organism evidence="2">
    <name type="scientific">Magallana gigas</name>
    <name type="common">Pacific oyster</name>
    <name type="synonym">Crassostrea gigas</name>
    <dbReference type="NCBI Taxonomy" id="29159"/>
    <lineage>
        <taxon>Eukaryota</taxon>
        <taxon>Metazoa</taxon>
        <taxon>Spiralia</taxon>
        <taxon>Lophotrochozoa</taxon>
        <taxon>Mollusca</taxon>
        <taxon>Bivalvia</taxon>
        <taxon>Autobranchia</taxon>
        <taxon>Pteriomorphia</taxon>
        <taxon>Ostreida</taxon>
        <taxon>Ostreoidea</taxon>
        <taxon>Ostreidae</taxon>
        <taxon>Magallana</taxon>
    </lineage>
</organism>
<name>K1PXV5_MAGGI</name>
<keyword evidence="1" id="KW-0245">EGF-like domain</keyword>
<dbReference type="Gene3D" id="2.60.120.260">
    <property type="entry name" value="Galactose-binding domain-like"/>
    <property type="match status" value="1"/>
</dbReference>
<dbReference type="InParanoid" id="K1PXV5"/>
<dbReference type="InterPro" id="IPR042635">
    <property type="entry name" value="MEGF10/SREC1/2-like"/>
</dbReference>
<dbReference type="EMBL" id="JH815754">
    <property type="protein sequence ID" value="EKC21315.1"/>
    <property type="molecule type" value="Genomic_DNA"/>
</dbReference>
<evidence type="ECO:0000256" key="1">
    <source>
        <dbReference type="ARBA" id="ARBA00022536"/>
    </source>
</evidence>
<evidence type="ECO:0000313" key="2">
    <source>
        <dbReference type="EMBL" id="EKC21315.1"/>
    </source>
</evidence>
<protein>
    <submittedName>
        <fullName evidence="2">Multiple epidermal growth factor-like domains 10</fullName>
    </submittedName>
</protein>
<accession>K1PXV5</accession>
<dbReference type="InterPro" id="IPR008979">
    <property type="entry name" value="Galactose-bd-like_sf"/>
</dbReference>
<dbReference type="PANTHER" id="PTHR24043:SF8">
    <property type="entry name" value="EGF-LIKE DOMAIN-CONTAINING PROTEIN"/>
    <property type="match status" value="1"/>
</dbReference>
<dbReference type="PANTHER" id="PTHR24043">
    <property type="entry name" value="SCAVENGER RECEPTOR CLASS F"/>
    <property type="match status" value="1"/>
</dbReference>
<dbReference type="AlphaFoldDB" id="K1PXV5"/>
<dbReference type="Gene3D" id="2.170.300.10">
    <property type="entry name" value="Tie2 ligand-binding domain superfamily"/>
    <property type="match status" value="1"/>
</dbReference>
<dbReference type="GO" id="GO:0005044">
    <property type="term" value="F:scavenger receptor activity"/>
    <property type="evidence" value="ECO:0007669"/>
    <property type="project" value="InterPro"/>
</dbReference>
<dbReference type="Pfam" id="PF22633">
    <property type="entry name" value="F5_F8_type_C_2"/>
    <property type="match status" value="1"/>
</dbReference>